<gene>
    <name evidence="1" type="ORF">Q8Y70_07605</name>
</gene>
<dbReference type="Proteomes" id="UP001302368">
    <property type="component" value="Chromosome"/>
</dbReference>
<dbReference type="EMBL" id="CP137744">
    <property type="protein sequence ID" value="WOZ78907.1"/>
    <property type="molecule type" value="Genomic_DNA"/>
</dbReference>
<reference evidence="1 2" key="1">
    <citation type="submission" date="2023-10" db="EMBL/GenBank/DDBJ databases">
        <title>Genome sequencing of the isolated polysaccharide-producing bacterium Kosakonia sacchari KS2022.</title>
        <authorList>
            <person name="Yi X."/>
        </authorList>
    </citation>
    <scope>NUCLEOTIDE SEQUENCE [LARGE SCALE GENOMIC DNA]</scope>
    <source>
        <strain evidence="1 2">KS2022</strain>
    </source>
</reference>
<evidence type="ECO:0000313" key="1">
    <source>
        <dbReference type="EMBL" id="WOZ78907.1"/>
    </source>
</evidence>
<evidence type="ECO:0008006" key="3">
    <source>
        <dbReference type="Google" id="ProtNLM"/>
    </source>
</evidence>
<dbReference type="RefSeq" id="WP_305735518.1">
    <property type="nucleotide sequence ID" value="NZ_CP137744.1"/>
</dbReference>
<sequence>MLFQAFTVTGAIPVEIFLRAARPGCLAVIIAIGINKTVTPGALRFGGAFQINRLSPGVTYHYLCARLPPGATTTTWFTILALFIPTPETKKT</sequence>
<proteinExistence type="predicted"/>
<organism evidence="1 2">
    <name type="scientific">Kosakonia sacchari</name>
    <dbReference type="NCBI Taxonomy" id="1158459"/>
    <lineage>
        <taxon>Bacteria</taxon>
        <taxon>Pseudomonadati</taxon>
        <taxon>Pseudomonadota</taxon>
        <taxon>Gammaproteobacteria</taxon>
        <taxon>Enterobacterales</taxon>
        <taxon>Enterobacteriaceae</taxon>
        <taxon>Kosakonia</taxon>
    </lineage>
</organism>
<evidence type="ECO:0000313" key="2">
    <source>
        <dbReference type="Proteomes" id="UP001302368"/>
    </source>
</evidence>
<accession>A0ABZ0MV74</accession>
<keyword evidence="2" id="KW-1185">Reference proteome</keyword>
<protein>
    <recommendedName>
        <fullName evidence="3">ABC transmembrane type-1 domain-containing protein</fullName>
    </recommendedName>
</protein>
<name>A0ABZ0MV74_9ENTR</name>